<organism evidence="7 8">
    <name type="scientific">Cyanidioschyzon merolae (strain NIES-3377 / 10D)</name>
    <name type="common">Unicellular red alga</name>
    <dbReference type="NCBI Taxonomy" id="280699"/>
    <lineage>
        <taxon>Eukaryota</taxon>
        <taxon>Rhodophyta</taxon>
        <taxon>Bangiophyceae</taxon>
        <taxon>Cyanidiales</taxon>
        <taxon>Cyanidiaceae</taxon>
        <taxon>Cyanidioschyzon</taxon>
    </lineage>
</organism>
<proteinExistence type="inferred from homology"/>
<evidence type="ECO:0000313" key="7">
    <source>
        <dbReference type="EMBL" id="BAM80078.1"/>
    </source>
</evidence>
<dbReference type="HOGENOM" id="CLU_387028_0_0_1"/>
<dbReference type="OrthoDB" id="10038475at2759"/>
<dbReference type="KEGG" id="cme:CYME_CMI207C"/>
<reference evidence="7 8" key="2">
    <citation type="journal article" date="2007" name="BMC Biol.">
        <title>A 100%-complete sequence reveals unusually simple genomic features in the hot-spring red alga Cyanidioschyzon merolae.</title>
        <authorList>
            <person name="Nozaki H."/>
            <person name="Takano H."/>
            <person name="Misumi O."/>
            <person name="Terasawa K."/>
            <person name="Matsuzaki M."/>
            <person name="Maruyama S."/>
            <person name="Nishida K."/>
            <person name="Yagisawa F."/>
            <person name="Yoshida Y."/>
            <person name="Fujiwara T."/>
            <person name="Takio S."/>
            <person name="Tamura K."/>
            <person name="Chung S.J."/>
            <person name="Nakamura S."/>
            <person name="Kuroiwa H."/>
            <person name="Tanaka K."/>
            <person name="Sato N."/>
            <person name="Kuroiwa T."/>
        </authorList>
    </citation>
    <scope>NUCLEOTIDE SEQUENCE [LARGE SCALE GENOMIC DNA]</scope>
    <source>
        <strain evidence="7 8">10D</strain>
    </source>
</reference>
<evidence type="ECO:0000259" key="6">
    <source>
        <dbReference type="Pfam" id="PF16858"/>
    </source>
</evidence>
<feature type="compositionally biased region" description="Acidic residues" evidence="4">
    <location>
        <begin position="508"/>
        <end position="520"/>
    </location>
</feature>
<dbReference type="GO" id="GO:0003682">
    <property type="term" value="F:chromatin binding"/>
    <property type="evidence" value="ECO:0007669"/>
    <property type="project" value="TreeGrafter"/>
</dbReference>
<feature type="compositionally biased region" description="Low complexity" evidence="4">
    <location>
        <begin position="521"/>
        <end position="530"/>
    </location>
</feature>
<dbReference type="InterPro" id="IPR031737">
    <property type="entry name" value="CNDH2_C"/>
</dbReference>
<dbReference type="RefSeq" id="XP_005536364.1">
    <property type="nucleotide sequence ID" value="XM_005536307.1"/>
</dbReference>
<dbReference type="OMA" id="SAMSRML"/>
<evidence type="ECO:0000256" key="2">
    <source>
        <dbReference type="ARBA" id="ARBA00007844"/>
    </source>
</evidence>
<dbReference type="Pfam" id="PF16858">
    <property type="entry name" value="CNDH2_C"/>
    <property type="match status" value="1"/>
</dbReference>
<dbReference type="GeneID" id="16993650"/>
<dbReference type="InterPro" id="IPR031739">
    <property type="entry name" value="Ncaph2"/>
</dbReference>
<dbReference type="InterPro" id="IPR009378">
    <property type="entry name" value="H2_N"/>
</dbReference>
<feature type="region of interest" description="Disordered" evidence="4">
    <location>
        <begin position="92"/>
        <end position="131"/>
    </location>
</feature>
<dbReference type="PANTHER" id="PTHR14324:SF3">
    <property type="entry name" value="CONDENSIN-2 COMPLEX SUBUNIT H2"/>
    <property type="match status" value="1"/>
</dbReference>
<feature type="domain" description="Condensin-2 complex subunit H2 C-terminal" evidence="6">
    <location>
        <begin position="597"/>
        <end position="702"/>
    </location>
</feature>
<evidence type="ECO:0000256" key="1">
    <source>
        <dbReference type="ARBA" id="ARBA00004123"/>
    </source>
</evidence>
<dbReference type="Proteomes" id="UP000007014">
    <property type="component" value="Chromosome 9"/>
</dbReference>
<gene>
    <name evidence="7" type="ORF">CYME_CMI207C</name>
</gene>
<reference evidence="7 8" key="1">
    <citation type="journal article" date="2004" name="Nature">
        <title>Genome sequence of the ultrasmall unicellular red alga Cyanidioschyzon merolae 10D.</title>
        <authorList>
            <person name="Matsuzaki M."/>
            <person name="Misumi O."/>
            <person name="Shin-i T."/>
            <person name="Maruyama S."/>
            <person name="Takahara M."/>
            <person name="Miyagishima S."/>
            <person name="Mori T."/>
            <person name="Nishida K."/>
            <person name="Yagisawa F."/>
            <person name="Nishida K."/>
            <person name="Yoshida Y."/>
            <person name="Nishimura Y."/>
            <person name="Nakao S."/>
            <person name="Kobayashi T."/>
            <person name="Momoyama Y."/>
            <person name="Higashiyama T."/>
            <person name="Minoda A."/>
            <person name="Sano M."/>
            <person name="Nomoto H."/>
            <person name="Oishi K."/>
            <person name="Hayashi H."/>
            <person name="Ohta F."/>
            <person name="Nishizaka S."/>
            <person name="Haga S."/>
            <person name="Miura S."/>
            <person name="Morishita T."/>
            <person name="Kabeya Y."/>
            <person name="Terasawa K."/>
            <person name="Suzuki Y."/>
            <person name="Ishii Y."/>
            <person name="Asakawa S."/>
            <person name="Takano H."/>
            <person name="Ohta N."/>
            <person name="Kuroiwa H."/>
            <person name="Tanaka K."/>
            <person name="Shimizu N."/>
            <person name="Sugano S."/>
            <person name="Sato N."/>
            <person name="Nozaki H."/>
            <person name="Ogasawara N."/>
            <person name="Kohara Y."/>
            <person name="Kuroiwa T."/>
        </authorList>
    </citation>
    <scope>NUCLEOTIDE SEQUENCE [LARGE SCALE GENOMIC DNA]</scope>
    <source>
        <strain evidence="7 8">10D</strain>
    </source>
</reference>
<comment type="subcellular location">
    <subcellularLocation>
        <location evidence="1">Nucleus</location>
    </subcellularLocation>
</comment>
<dbReference type="GO" id="GO:0010032">
    <property type="term" value="P:meiotic chromosome condensation"/>
    <property type="evidence" value="ECO:0007669"/>
    <property type="project" value="TreeGrafter"/>
</dbReference>
<comment type="similarity">
    <text evidence="2">Belongs to the CND2 H2 (condensin-2 subunit 2) family.</text>
</comment>
<dbReference type="GO" id="GO:0051306">
    <property type="term" value="P:mitotic sister chromatid separation"/>
    <property type="evidence" value="ECO:0007669"/>
    <property type="project" value="TreeGrafter"/>
</dbReference>
<sequence>MSPMGDASLETRWCQLLKPLKELSENWSVDVAAELEKFVESLELLPEEARLRFADAAVLVQHSADIYGRKVEHLYQLVYQALEAFVSESAERAETQNKQRGKRRSVDGTEEGDSAASATEPLPTARGLNPASGAVRGALTMAAYRRYVAAERAFEDIAELVPYARLETLDLDEPGFQYPEAAESDSEYLSACADESSYRLGLNGQETRTITVATPGTPGWRTPASRTASNASVSASNSVATAPWNLPGFSIPVQDVDLLDLDRLWVRWSQIHGRSGALLLGIAPEDLIYEETAQTLGDFEPAVEIRDATPNAMEDADAQYVEWGFGAEPLNLSQEALMPTLEITLRDTSIQQRERRRQRRKNRVHGGSPERQWKFLEMFPDKDDTRDPADQQVVDRERPFRKGRRHTSCRAVPNVSAFEAYQNWVLYRKRIPGVPSDLVNTQTHLGDASFVTSSGGSEWARAWMHIIFRGSLFPPLDASIRALRACERVRCSVCSSGKKKAIANDAYESIDDDSDEDDSSSVEYPSSSLERIPGDLNTNASIGPVTETGTPYHAGDASHAMLGALDALGPDPFEEQGAFLFGEHEATGVDSQALVESFEQICRRYLNETAAAWRRLEEENALHQRVATWQAELQPRLAAAEQRPNFSIPTYVERVTKLVHDARCNEDIIPLGRVCANQSSWEVCRLFVAALHYAAATAKKLDATEAVPAQTPPA</sequence>
<feature type="region of interest" description="Disordered" evidence="4">
    <location>
        <begin position="507"/>
        <end position="538"/>
    </location>
</feature>
<evidence type="ECO:0000256" key="4">
    <source>
        <dbReference type="SAM" id="MobiDB-lite"/>
    </source>
</evidence>
<evidence type="ECO:0000313" key="8">
    <source>
        <dbReference type="Proteomes" id="UP000007014"/>
    </source>
</evidence>
<dbReference type="EMBL" id="AP006491">
    <property type="protein sequence ID" value="BAM80078.1"/>
    <property type="molecule type" value="Genomic_DNA"/>
</dbReference>
<dbReference type="STRING" id="280699.M1VH11"/>
<dbReference type="Gramene" id="CMI207CT">
    <property type="protein sequence ID" value="CMI207CT"/>
    <property type="gene ID" value="CMI207C"/>
</dbReference>
<feature type="domain" description="Condensin II complex subunit H2 N-terminal" evidence="5">
    <location>
        <begin position="12"/>
        <end position="107"/>
    </location>
</feature>
<keyword evidence="8" id="KW-1185">Reference proteome</keyword>
<feature type="region of interest" description="Disordered" evidence="4">
    <location>
        <begin position="348"/>
        <end position="368"/>
    </location>
</feature>
<dbReference type="PANTHER" id="PTHR14324">
    <property type="entry name" value="CONDENSIN-2 COMPLEX SUBUNIT H2"/>
    <property type="match status" value="1"/>
</dbReference>
<accession>M1VH11</accession>
<evidence type="ECO:0000259" key="5">
    <source>
        <dbReference type="Pfam" id="PF06278"/>
    </source>
</evidence>
<dbReference type="GO" id="GO:0005634">
    <property type="term" value="C:nucleus"/>
    <property type="evidence" value="ECO:0007669"/>
    <property type="project" value="UniProtKB-SubCell"/>
</dbReference>
<keyword evidence="3" id="KW-0539">Nucleus</keyword>
<evidence type="ECO:0000256" key="3">
    <source>
        <dbReference type="ARBA" id="ARBA00023242"/>
    </source>
</evidence>
<protein>
    <submittedName>
        <fullName evidence="7">Chromosome assembly complex Condensin II, subunit H2</fullName>
    </submittedName>
</protein>
<feature type="compositionally biased region" description="Basic residues" evidence="4">
    <location>
        <begin position="354"/>
        <end position="364"/>
    </location>
</feature>
<dbReference type="Pfam" id="PF06278">
    <property type="entry name" value="CNDH2_N"/>
    <property type="match status" value="1"/>
</dbReference>
<name>M1VH11_CYAM1</name>
<dbReference type="GO" id="GO:0000796">
    <property type="term" value="C:condensin complex"/>
    <property type="evidence" value="ECO:0007669"/>
    <property type="project" value="TreeGrafter"/>
</dbReference>
<dbReference type="AlphaFoldDB" id="M1VH11"/>